<proteinExistence type="predicted"/>
<gene>
    <name evidence="2" type="ORF">Psuf_009730</name>
</gene>
<dbReference type="KEGG" id="psuu:Psuf_009730"/>
<keyword evidence="3" id="KW-1185">Reference proteome</keyword>
<dbReference type="InterPro" id="IPR010093">
    <property type="entry name" value="SinI_DNA-bd"/>
</dbReference>
<dbReference type="Proteomes" id="UP000503011">
    <property type="component" value="Chromosome"/>
</dbReference>
<evidence type="ECO:0000313" key="3">
    <source>
        <dbReference type="Proteomes" id="UP000503011"/>
    </source>
</evidence>
<dbReference type="GO" id="GO:0003677">
    <property type="term" value="F:DNA binding"/>
    <property type="evidence" value="ECO:0007669"/>
    <property type="project" value="InterPro"/>
</dbReference>
<reference evidence="2 3" key="2">
    <citation type="submission" date="2020-03" db="EMBL/GenBank/DDBJ databases">
        <authorList>
            <person name="Ichikawa N."/>
            <person name="Kimura A."/>
            <person name="Kitahashi Y."/>
            <person name="Uohara A."/>
        </authorList>
    </citation>
    <scope>NUCLEOTIDE SEQUENCE [LARGE SCALE GENOMIC DNA]</scope>
    <source>
        <strain evidence="2 3">NBRC 105367</strain>
    </source>
</reference>
<dbReference type="InterPro" id="IPR041657">
    <property type="entry name" value="HTH_17"/>
</dbReference>
<accession>A0A6F8YC72</accession>
<dbReference type="RefSeq" id="WP_173154232.1">
    <property type="nucleotide sequence ID" value="NZ_AP022871.1"/>
</dbReference>
<sequence>MPSPPDASREPTPPLLYTVQQAAELLQVPISWLRKKAAARAIPCTFVGKHLRFSHADLDAIVASGAQTPAARPRRSAPRRQP</sequence>
<protein>
    <recommendedName>
        <fullName evidence="1">Helix-turn-helix domain-containing protein</fullName>
    </recommendedName>
</protein>
<feature type="domain" description="Helix-turn-helix" evidence="1">
    <location>
        <begin position="16"/>
        <end position="63"/>
    </location>
</feature>
<dbReference type="NCBIfam" id="TIGR01764">
    <property type="entry name" value="excise"/>
    <property type="match status" value="1"/>
</dbReference>
<organism evidence="2 3">
    <name type="scientific">Phytohabitans suffuscus</name>
    <dbReference type="NCBI Taxonomy" id="624315"/>
    <lineage>
        <taxon>Bacteria</taxon>
        <taxon>Bacillati</taxon>
        <taxon>Actinomycetota</taxon>
        <taxon>Actinomycetes</taxon>
        <taxon>Micromonosporales</taxon>
        <taxon>Micromonosporaceae</taxon>
    </lineage>
</organism>
<name>A0A6F8YC72_9ACTN</name>
<dbReference type="Pfam" id="PF12728">
    <property type="entry name" value="HTH_17"/>
    <property type="match status" value="1"/>
</dbReference>
<evidence type="ECO:0000259" key="1">
    <source>
        <dbReference type="Pfam" id="PF12728"/>
    </source>
</evidence>
<dbReference type="AlphaFoldDB" id="A0A6F8YC72"/>
<reference evidence="2 3" key="1">
    <citation type="submission" date="2020-03" db="EMBL/GenBank/DDBJ databases">
        <title>Whole genome shotgun sequence of Phytohabitans suffuscus NBRC 105367.</title>
        <authorList>
            <person name="Komaki H."/>
            <person name="Tamura T."/>
        </authorList>
    </citation>
    <scope>NUCLEOTIDE SEQUENCE [LARGE SCALE GENOMIC DNA]</scope>
    <source>
        <strain evidence="2 3">NBRC 105367</strain>
    </source>
</reference>
<dbReference type="EMBL" id="AP022871">
    <property type="protein sequence ID" value="BCB83660.1"/>
    <property type="molecule type" value="Genomic_DNA"/>
</dbReference>
<evidence type="ECO:0000313" key="2">
    <source>
        <dbReference type="EMBL" id="BCB83660.1"/>
    </source>
</evidence>